<dbReference type="AlphaFoldDB" id="H1HNP9"/>
<dbReference type="InterPro" id="IPR036737">
    <property type="entry name" value="OmpA-like_sf"/>
</dbReference>
<keyword evidence="2" id="KW-1185">Reference proteome</keyword>
<dbReference type="PATRIC" id="fig|999422.3.peg.1886"/>
<dbReference type="HOGENOM" id="CLU_325672_0_0_10"/>
<dbReference type="RefSeq" id="WP_008565795.1">
    <property type="nucleotide sequence ID" value="NZ_JH594505.1"/>
</dbReference>
<dbReference type="Gene3D" id="3.30.1330.60">
    <property type="entry name" value="OmpA-like domain"/>
    <property type="match status" value="1"/>
</dbReference>
<sequence>MMKKYIKYIYLLLLVFLFSTESGRAQVIHITGNISKTMRTLDGKTGGKEPLSVPVYVFDNKKDARAQANLYRQKGNELGSVVNIKSNEVVTPDYEGHFEADISANGALLVISDNQVKLIEIKGTQLNYDISFTSGSNDAILLKGTSVYAKRKGVNFSEQPPLDDGPNLHWNVSIGLPENYAKKHARLIFQPAALDAESKDTVQYLEPMVFEGFQYHHNQIRRKSYDYERNDSLHSYYDPQQPLSEKALRLDWEVTFPKPDPDKSYKWVGKVSLEDYTHVYFKDNKEGSANSRKPWKMLDAATAKCEMDLSSRFFEQVRARLQEVPRDLELFFVVGKDELTSDSVNQQTLDMLVRELRSYGRSLVNFTIQGAASPEGGFNSNKSLAANRARKILRIIGSQISSADLVVKEPHVYTWDDVADSLVRYGQKAEAEELRKYGQAHDLAGLNRMMASNMLIQRVMQNQRLIKSSYTIRRNKILDPVETVWTYYNDPRYAEGGTEMFSNGDYFNLLSQIKDSAEIRKITMRAYKENMARKTAKFSPFAAYIANKVACYMLDADSVNLDILKPFIDMQAGIEVSRPIAFDNSYNYTVNFKEIVANQALMYLRKRKLGEAAFLANKLPDTNKFHELKMLIDLQTLFFKQNKTPAEEERAKAALDYVMNTNPVNRAVLSTELAPELGYTYKQIEPLIDSLPDNLAKKWYLKGVVVANDPDMENVTITDLINKYGADIALKLQAIDCPDFLAYFQHSFDLDDSFHKFFNTDANISDDLRKRYPYKEASIPDYRERFKYITMSTEETAPVETEENKAEEANK</sequence>
<name>H1HNP9_9BACT</name>
<evidence type="ECO:0008006" key="3">
    <source>
        <dbReference type="Google" id="ProtNLM"/>
    </source>
</evidence>
<organism evidence="1 2">
    <name type="scientific">Segatella maculosa OT 289</name>
    <dbReference type="NCBI Taxonomy" id="999422"/>
    <lineage>
        <taxon>Bacteria</taxon>
        <taxon>Pseudomonadati</taxon>
        <taxon>Bacteroidota</taxon>
        <taxon>Bacteroidia</taxon>
        <taxon>Bacteroidales</taxon>
        <taxon>Prevotellaceae</taxon>
        <taxon>Segatella</taxon>
    </lineage>
</organism>
<comment type="caution">
    <text evidence="1">The sequence shown here is derived from an EMBL/GenBank/DDBJ whole genome shotgun (WGS) entry which is preliminary data.</text>
</comment>
<evidence type="ECO:0000313" key="2">
    <source>
        <dbReference type="Proteomes" id="UP000003167"/>
    </source>
</evidence>
<proteinExistence type="predicted"/>
<dbReference type="SUPFAM" id="SSF103088">
    <property type="entry name" value="OmpA-like"/>
    <property type="match status" value="1"/>
</dbReference>
<evidence type="ECO:0000313" key="1">
    <source>
        <dbReference type="EMBL" id="EHO68928.1"/>
    </source>
</evidence>
<dbReference type="EMBL" id="AGEK01000030">
    <property type="protein sequence ID" value="EHO68928.1"/>
    <property type="molecule type" value="Genomic_DNA"/>
</dbReference>
<gene>
    <name evidence="1" type="ORF">HMPREF9944_01793</name>
</gene>
<accession>H1HNP9</accession>
<dbReference type="Proteomes" id="UP000003167">
    <property type="component" value="Unassembled WGS sequence"/>
</dbReference>
<dbReference type="STRING" id="999422.HMPREF9944_01793"/>
<protein>
    <recommendedName>
        <fullName evidence="3">OmpA-like domain-containing protein</fullName>
    </recommendedName>
</protein>
<reference evidence="1 2" key="1">
    <citation type="submission" date="2011-12" db="EMBL/GenBank/DDBJ databases">
        <title>The Genome Sequence of Prevotella maculosa OT 289.</title>
        <authorList>
            <consortium name="The Broad Institute Genome Sequencing Platform"/>
            <person name="Earl A."/>
            <person name="Ward D."/>
            <person name="Feldgarden M."/>
            <person name="Gevers D."/>
            <person name="Izard J."/>
            <person name="Blanton J.M."/>
            <person name="Mathney J."/>
            <person name="Tanner A.C."/>
            <person name="Dewhirst F.E."/>
            <person name="Young S.K."/>
            <person name="Zeng Q."/>
            <person name="Gargeya S."/>
            <person name="Fitzgerald M."/>
            <person name="Haas B."/>
            <person name="Abouelleil A."/>
            <person name="Alvarado L."/>
            <person name="Arachchi H.M."/>
            <person name="Berlin A."/>
            <person name="Chapman S.B."/>
            <person name="Gearin G."/>
            <person name="Goldberg J."/>
            <person name="Griggs A."/>
            <person name="Gujja S."/>
            <person name="Hansen M."/>
            <person name="Heiman D."/>
            <person name="Howarth C."/>
            <person name="Larimer J."/>
            <person name="Lui A."/>
            <person name="MacDonald P.J.P."/>
            <person name="McCowen C."/>
            <person name="Montmayeur A."/>
            <person name="Murphy C."/>
            <person name="Neiman D."/>
            <person name="Pearson M."/>
            <person name="Priest M."/>
            <person name="Roberts A."/>
            <person name="Saif S."/>
            <person name="Shea T."/>
            <person name="Sisk P."/>
            <person name="Stolte C."/>
            <person name="Sykes S."/>
            <person name="Wortman J."/>
            <person name="Nusbaum C."/>
            <person name="Birren B."/>
        </authorList>
    </citation>
    <scope>NUCLEOTIDE SEQUENCE [LARGE SCALE GENOMIC DNA]</scope>
    <source>
        <strain evidence="1 2">OT 289</strain>
    </source>
</reference>
<dbReference type="OrthoDB" id="1057719at2"/>